<name>A0A223EHD3_9BACI</name>
<dbReference type="Gene3D" id="3.30.420.40">
    <property type="match status" value="2"/>
</dbReference>
<evidence type="ECO:0000313" key="5">
    <source>
        <dbReference type="Proteomes" id="UP000214618"/>
    </source>
</evidence>
<evidence type="ECO:0000259" key="2">
    <source>
        <dbReference type="Pfam" id="PF17989"/>
    </source>
</evidence>
<reference evidence="4 5" key="1">
    <citation type="submission" date="2016-10" db="EMBL/GenBank/DDBJ databases">
        <title>The whole genome sequencing and assembly of Bacillus simplex DSM 1321 strain.</title>
        <authorList>
            <person name="Park M.-K."/>
            <person name="Lee Y.-J."/>
            <person name="Yi H."/>
            <person name="Bahn Y.-S."/>
            <person name="Kim J.F."/>
            <person name="Lee D.-W."/>
        </authorList>
    </citation>
    <scope>NUCLEOTIDE SEQUENCE [LARGE SCALE GENOMIC DNA]</scope>
    <source>
        <strain evidence="4 5">DSM 1321</strain>
    </source>
</reference>
<evidence type="ECO:0000259" key="3">
    <source>
        <dbReference type="Pfam" id="PF22128"/>
    </source>
</evidence>
<accession>A0A223EHD3</accession>
<dbReference type="Pfam" id="PF17989">
    <property type="entry name" value="ALP_N"/>
    <property type="match status" value="1"/>
</dbReference>
<sequence length="397" mass="45075">MSSRIAAVDVGNDAIKAIFGKLESELYIPNVIAKDIEDRPVIGIEELNEKNPLEGIHIRVHSPALQDNNAIYRVGNLATKSDNPTELDLGSSKSEEDQTLVMLFAALALDAAKLGDNDTFKKVNNVVEANYTLGTGLPLREVKEGKDVGYRSKLLGSVHQVEFLITPKYQGMKVNIKFDEVKVYPEGFAAYINLVMDKDLNIINRELIDRRILIQDIGGLSTDIAVIKNRKVDDDKAQGFNLGVAEALESIREEIRKKHGVELDSRRDVVEIITKKNDRNHIMVRGSRTSVHDIVDRILGELAKKQYRHLRNVWQKNSQTEICYFVGGGSIVLKDYLKTLNQNFDGYNIDFFEDERESVWMMANAYYKLISDYNRRNSKEQNQSQQKKKEQRTGSIK</sequence>
<dbReference type="GeneID" id="56473574"/>
<organism evidence="4 5">
    <name type="scientific">Peribacillus simplex NBRC 15720 = DSM 1321</name>
    <dbReference type="NCBI Taxonomy" id="1349754"/>
    <lineage>
        <taxon>Bacteria</taxon>
        <taxon>Bacillati</taxon>
        <taxon>Bacillota</taxon>
        <taxon>Bacilli</taxon>
        <taxon>Bacillales</taxon>
        <taxon>Bacillaceae</taxon>
        <taxon>Peribacillus</taxon>
    </lineage>
</organism>
<dbReference type="SUPFAM" id="SSF53067">
    <property type="entry name" value="Actin-like ATPase domain"/>
    <property type="match status" value="2"/>
</dbReference>
<dbReference type="AlphaFoldDB" id="A0A223EHD3"/>
<dbReference type="InterPro" id="IPR040607">
    <property type="entry name" value="ALP_N"/>
</dbReference>
<feature type="domain" description="Alp7A-like C-terminal" evidence="3">
    <location>
        <begin position="212"/>
        <end position="350"/>
    </location>
</feature>
<evidence type="ECO:0000256" key="1">
    <source>
        <dbReference type="SAM" id="MobiDB-lite"/>
    </source>
</evidence>
<dbReference type="EMBL" id="CP017704">
    <property type="protein sequence ID" value="ASS94669.1"/>
    <property type="molecule type" value="Genomic_DNA"/>
</dbReference>
<feature type="compositionally biased region" description="Basic and acidic residues" evidence="1">
    <location>
        <begin position="387"/>
        <end position="397"/>
    </location>
</feature>
<dbReference type="CDD" id="cd24023">
    <property type="entry name" value="ASKHA_NBD_ParM_Alp7A-like"/>
    <property type="match status" value="1"/>
</dbReference>
<dbReference type="InterPro" id="IPR054368">
    <property type="entry name" value="Alp7A-like_C"/>
</dbReference>
<feature type="region of interest" description="Disordered" evidence="1">
    <location>
        <begin position="377"/>
        <end position="397"/>
    </location>
</feature>
<dbReference type="Proteomes" id="UP000214618">
    <property type="component" value="Chromosome"/>
</dbReference>
<gene>
    <name evidence="4" type="ORF">BS1321_12520</name>
</gene>
<dbReference type="RefSeq" id="WP_063234244.1">
    <property type="nucleotide sequence ID" value="NZ_BCVO01000014.1"/>
</dbReference>
<feature type="domain" description="Actin-like protein N-terminal" evidence="2">
    <location>
        <begin position="7"/>
        <end position="188"/>
    </location>
</feature>
<evidence type="ECO:0000313" key="4">
    <source>
        <dbReference type="EMBL" id="ASS94669.1"/>
    </source>
</evidence>
<dbReference type="OrthoDB" id="5412507at2"/>
<protein>
    <submittedName>
        <fullName evidence="4">Uncharacterized protein</fullName>
    </submittedName>
</protein>
<proteinExistence type="predicted"/>
<dbReference type="InterPro" id="IPR043129">
    <property type="entry name" value="ATPase_NBD"/>
</dbReference>
<dbReference type="Pfam" id="PF22128">
    <property type="entry name" value="Alp7A_like_C"/>
    <property type="match status" value="1"/>
</dbReference>